<feature type="non-terminal residue" evidence="3">
    <location>
        <position position="310"/>
    </location>
</feature>
<dbReference type="PANTHER" id="PTHR28572:SF1">
    <property type="entry name" value="COILED-COIL DOMAIN-CONTAINING PROTEIN 103"/>
    <property type="match status" value="1"/>
</dbReference>
<dbReference type="GO" id="GO:0036157">
    <property type="term" value="C:outer dynein arm"/>
    <property type="evidence" value="ECO:0007669"/>
    <property type="project" value="InterPro"/>
</dbReference>
<accession>A0A7J6QSL8</accession>
<evidence type="ECO:0000313" key="4">
    <source>
        <dbReference type="Proteomes" id="UP000574390"/>
    </source>
</evidence>
<proteinExistence type="predicted"/>
<dbReference type="Proteomes" id="UP000574390">
    <property type="component" value="Unassembled WGS sequence"/>
</dbReference>
<feature type="region of interest" description="Disordered" evidence="1">
    <location>
        <begin position="158"/>
        <end position="185"/>
    </location>
</feature>
<evidence type="ECO:0000313" key="3">
    <source>
        <dbReference type="EMBL" id="KAF4711082.1"/>
    </source>
</evidence>
<dbReference type="Pfam" id="PF15867">
    <property type="entry name" value="Dynein_attach_N"/>
    <property type="match status" value="1"/>
</dbReference>
<dbReference type="GO" id="GO:0005576">
    <property type="term" value="C:extracellular region"/>
    <property type="evidence" value="ECO:0007669"/>
    <property type="project" value="GOC"/>
</dbReference>
<dbReference type="GO" id="GO:0036159">
    <property type="term" value="P:inner dynein arm assembly"/>
    <property type="evidence" value="ECO:0007669"/>
    <property type="project" value="TreeGrafter"/>
</dbReference>
<evidence type="ECO:0000259" key="2">
    <source>
        <dbReference type="Pfam" id="PF15867"/>
    </source>
</evidence>
<protein>
    <recommendedName>
        <fullName evidence="2">Dynein attachment factor N-terminal domain-containing protein</fullName>
    </recommendedName>
</protein>
<sequence>DKVPESVRAGCHGRMFEDTDNLALAVIPPPSTSPTTIPVAGPIVLSKWRELLEVLGEASWSIKTRTAALLCWSLLPTGQLFSCSFAVMPIVKEEKLNKNPESFDAVKKEVEASKYADWKHATVDAAKKRAIYSSGSYKEFQDIVATCELNPIARNEFSRPARQQTHNRALNGKENRRGKAASPLVDANGPRIRARDFERNLRRARTDAERMELLCDLGPARVVEALKGSDKAEYVDAEVLLYILEALRSAVEAGHAGDEGVTRGILEALLRDPPVARTISRFLTPEERGRIRETGVLAGVDFATLQLISK</sequence>
<name>A0A7J6QSL8_PEROL</name>
<dbReference type="InterPro" id="IPR031733">
    <property type="entry name" value="Dynein_attach_N"/>
</dbReference>
<dbReference type="EMBL" id="JABANM010027574">
    <property type="protein sequence ID" value="KAF4711082.1"/>
    <property type="molecule type" value="Genomic_DNA"/>
</dbReference>
<dbReference type="AlphaFoldDB" id="A0A7J6QSL8"/>
<gene>
    <name evidence="3" type="ORF">FOZ62_022782</name>
</gene>
<evidence type="ECO:0000256" key="1">
    <source>
        <dbReference type="SAM" id="MobiDB-lite"/>
    </source>
</evidence>
<feature type="domain" description="Dynein attachment factor N-terminal" evidence="2">
    <location>
        <begin position="103"/>
        <end position="159"/>
    </location>
</feature>
<organism evidence="3 4">
    <name type="scientific">Perkinsus olseni</name>
    <name type="common">Perkinsus atlanticus</name>
    <dbReference type="NCBI Taxonomy" id="32597"/>
    <lineage>
        <taxon>Eukaryota</taxon>
        <taxon>Sar</taxon>
        <taxon>Alveolata</taxon>
        <taxon>Perkinsozoa</taxon>
        <taxon>Perkinsea</taxon>
        <taxon>Perkinsida</taxon>
        <taxon>Perkinsidae</taxon>
        <taxon>Perkinsus</taxon>
    </lineage>
</organism>
<comment type="caution">
    <text evidence="3">The sequence shown here is derived from an EMBL/GenBank/DDBJ whole genome shotgun (WGS) entry which is preliminary data.</text>
</comment>
<dbReference type="PANTHER" id="PTHR28572">
    <property type="entry name" value="COILED-COIL DOMAIN-CONTAINING PROTEIN 103"/>
    <property type="match status" value="1"/>
</dbReference>
<reference evidence="3 4" key="1">
    <citation type="submission" date="2020-04" db="EMBL/GenBank/DDBJ databases">
        <title>Perkinsus olseni comparative genomics.</title>
        <authorList>
            <person name="Bogema D.R."/>
        </authorList>
    </citation>
    <scope>NUCLEOTIDE SEQUENCE [LARGE SCALE GENOMIC DNA]</scope>
    <source>
        <strain evidence="3">ATCC PRA-205</strain>
    </source>
</reference>
<dbReference type="GO" id="GO:0003351">
    <property type="term" value="P:epithelial cilium movement involved in extracellular fluid movement"/>
    <property type="evidence" value="ECO:0007669"/>
    <property type="project" value="TreeGrafter"/>
</dbReference>
<dbReference type="GO" id="GO:0007368">
    <property type="term" value="P:determination of left/right symmetry"/>
    <property type="evidence" value="ECO:0007669"/>
    <property type="project" value="TreeGrafter"/>
</dbReference>
<dbReference type="InterPro" id="IPR042422">
    <property type="entry name" value="CC103"/>
</dbReference>